<organism evidence="1 2">
    <name type="scientific">Pseudogemmobacter faecipullorum</name>
    <dbReference type="NCBI Taxonomy" id="2755041"/>
    <lineage>
        <taxon>Bacteria</taxon>
        <taxon>Pseudomonadati</taxon>
        <taxon>Pseudomonadota</taxon>
        <taxon>Alphaproteobacteria</taxon>
        <taxon>Rhodobacterales</taxon>
        <taxon>Paracoccaceae</taxon>
        <taxon>Pseudogemmobacter</taxon>
    </lineage>
</organism>
<dbReference type="Proteomes" id="UP001198571">
    <property type="component" value="Unassembled WGS sequence"/>
</dbReference>
<reference evidence="1 2" key="1">
    <citation type="submission" date="2020-07" db="EMBL/GenBank/DDBJ databases">
        <title>Pseudogemmobacter sp. nov., isolated from poultry manure in Taiwan.</title>
        <authorList>
            <person name="Lin S.-Y."/>
            <person name="Tang Y.-S."/>
            <person name="Young C.-C."/>
        </authorList>
    </citation>
    <scope>NUCLEOTIDE SEQUENCE [LARGE SCALE GENOMIC DNA]</scope>
    <source>
        <strain evidence="1 2">CC-YST710</strain>
    </source>
</reference>
<comment type="caution">
    <text evidence="1">The sequence shown here is derived from an EMBL/GenBank/DDBJ whole genome shotgun (WGS) entry which is preliminary data.</text>
</comment>
<accession>A0ABS8CSK6</accession>
<dbReference type="InterPro" id="IPR014955">
    <property type="entry name" value="DUF1826"/>
</dbReference>
<dbReference type="RefSeq" id="WP_226937802.1">
    <property type="nucleotide sequence ID" value="NZ_JACDXX010000049.1"/>
</dbReference>
<name>A0ABS8CSK6_9RHOB</name>
<protein>
    <submittedName>
        <fullName evidence="1">DUF1826 domain-containing protein</fullName>
    </submittedName>
</protein>
<evidence type="ECO:0000313" key="2">
    <source>
        <dbReference type="Proteomes" id="UP001198571"/>
    </source>
</evidence>
<evidence type="ECO:0000313" key="1">
    <source>
        <dbReference type="EMBL" id="MCB5412382.1"/>
    </source>
</evidence>
<dbReference type="EMBL" id="JACDXX010000049">
    <property type="protein sequence ID" value="MCB5412382.1"/>
    <property type="molecule type" value="Genomic_DNA"/>
</dbReference>
<dbReference type="Pfam" id="PF08856">
    <property type="entry name" value="DUF1826"/>
    <property type="match status" value="1"/>
</dbReference>
<gene>
    <name evidence="1" type="ORF">H0485_20655</name>
</gene>
<sequence length="217" mass="23271">MSFARVQNVVPFPGASRARAILQARDPEILQEIAAPGIGAVIWQRKPLPEFLDWIEALPVSSLPQLRTLVSVDAVEACVQAACDRAGTPLGPMRDMLASDIAALGFITSEVMRAPLLHLRLDVVTTDACRRFHIDNMTARMLCTYRGAGTQIAQPGQEQAPLDLTAGAAAILRGTLWPGREKTGLLHRSPPISGTGQSRLLLVIDPGADYRPGGAVH</sequence>
<proteinExistence type="predicted"/>
<keyword evidence="2" id="KW-1185">Reference proteome</keyword>